<dbReference type="PANTHER" id="PTHR39188:SF3">
    <property type="entry name" value="STAGE IV SPORULATION PROTEIN FB"/>
    <property type="match status" value="1"/>
</dbReference>
<comment type="caution">
    <text evidence="17">The sequence shown here is derived from an EMBL/GenBank/DDBJ whole genome shotgun (WGS) entry which is preliminary data.</text>
</comment>
<keyword evidence="7" id="KW-0677">Repeat</keyword>
<dbReference type="InterPro" id="IPR016483">
    <property type="entry name" value="UCP006404_Pept_M50_CBS"/>
</dbReference>
<accession>A0ABW4ET64</accession>
<keyword evidence="3 14" id="KW-1003">Cell membrane</keyword>
<protein>
    <recommendedName>
        <fullName evidence="14">Zinc metalloprotease</fullName>
    </recommendedName>
</protein>
<dbReference type="PANTHER" id="PTHR39188">
    <property type="entry name" value="MEMBRANE-ASSOCIATED ZINC METALLOPROTEASE M50B"/>
    <property type="match status" value="1"/>
</dbReference>
<dbReference type="Pfam" id="PF00571">
    <property type="entry name" value="CBS"/>
    <property type="match status" value="2"/>
</dbReference>
<evidence type="ECO:0000256" key="10">
    <source>
        <dbReference type="ARBA" id="ARBA00022989"/>
    </source>
</evidence>
<comment type="cofactor">
    <cofactor evidence="14">
        <name>Zn(2+)</name>
        <dbReference type="ChEBI" id="CHEBI:29105"/>
    </cofactor>
    <text evidence="14">Binds 1 zinc ion per subunit.</text>
</comment>
<evidence type="ECO:0000313" key="18">
    <source>
        <dbReference type="Proteomes" id="UP001597114"/>
    </source>
</evidence>
<feature type="domain" description="CBS" evidence="15">
    <location>
        <begin position="248"/>
        <end position="302"/>
    </location>
</feature>
<dbReference type="Pfam" id="PF02163">
    <property type="entry name" value="Peptidase_M50"/>
    <property type="match status" value="2"/>
</dbReference>
<dbReference type="EMBL" id="JBHUCO010000008">
    <property type="protein sequence ID" value="MFD1517380.1"/>
    <property type="molecule type" value="Genomic_DNA"/>
</dbReference>
<evidence type="ECO:0000256" key="14">
    <source>
        <dbReference type="PIRNR" id="PIRNR006404"/>
    </source>
</evidence>
<evidence type="ECO:0000256" key="12">
    <source>
        <dbReference type="ARBA" id="ARBA00023122"/>
    </source>
</evidence>
<evidence type="ECO:0000256" key="4">
    <source>
        <dbReference type="ARBA" id="ARBA00022670"/>
    </source>
</evidence>
<keyword evidence="13 14" id="KW-0472">Membrane</keyword>
<feature type="domain" description="CBS" evidence="15">
    <location>
        <begin position="326"/>
        <end position="366"/>
    </location>
</feature>
<dbReference type="GO" id="GO:0008233">
    <property type="term" value="F:peptidase activity"/>
    <property type="evidence" value="ECO:0007669"/>
    <property type="project" value="UniProtKB-KW"/>
</dbReference>
<feature type="transmembrane region" description="Helical" evidence="14">
    <location>
        <begin position="47"/>
        <end position="67"/>
    </location>
</feature>
<keyword evidence="4 14" id="KW-0645">Protease</keyword>
<evidence type="ECO:0000256" key="7">
    <source>
        <dbReference type="ARBA" id="ARBA00022737"/>
    </source>
</evidence>
<evidence type="ECO:0000256" key="2">
    <source>
        <dbReference type="ARBA" id="ARBA00007931"/>
    </source>
</evidence>
<dbReference type="InterPro" id="IPR000644">
    <property type="entry name" value="CBS_dom"/>
</dbReference>
<evidence type="ECO:0000256" key="8">
    <source>
        <dbReference type="ARBA" id="ARBA00022801"/>
    </source>
</evidence>
<comment type="similarity">
    <text evidence="2 14">Belongs to the peptidase M50B family.</text>
</comment>
<keyword evidence="12" id="KW-0129">CBS domain</keyword>
<evidence type="ECO:0000313" key="17">
    <source>
        <dbReference type="EMBL" id="MFD1517380.1"/>
    </source>
</evidence>
<keyword evidence="10 14" id="KW-1133">Transmembrane helix</keyword>
<evidence type="ECO:0000256" key="13">
    <source>
        <dbReference type="ARBA" id="ARBA00023136"/>
    </source>
</evidence>
<feature type="domain" description="Peptidase M50" evidence="16">
    <location>
        <begin position="56"/>
        <end position="128"/>
    </location>
</feature>
<sequence length="390" mass="40658">MRATVSFGRICGIRVGAHWSALVGVLVLGDLLAVTVLPVLVPGRAPAAYLLAGAVAALVLVLSLLAHELAHALVARRAGLGVRRITLWLLGGVSELEQQPARAAAEIRIALVGPLTSLALAGLFAGVARATTWLGAPALIGAVLSWLATVNVMLGVFNMLPGSPLDGGRVLHGVIWWALGDRERATRAAAGAGQILGGLLAGLGIFLVLKGRPDGLWLLLVGGFLGFAAGAERVHGVLAESVQGLTAADVMSREPALAEGWWTVQALIDRLVTPDSPRYRVFPVIDFSGRPVGVLRLTDLAAVDPASRFTTTVQAVARPLPSEHRLDAETPLEQVLERPIAPGRDVLVVEQDGRVVGVITSSDLQRTVELQALRRGSGPTASRGGSAERG</sequence>
<evidence type="ECO:0000256" key="6">
    <source>
        <dbReference type="ARBA" id="ARBA00022723"/>
    </source>
</evidence>
<comment type="subcellular location">
    <subcellularLocation>
        <location evidence="1 14">Cell membrane</location>
        <topology evidence="1 14">Multi-pass membrane protein</topology>
    </subcellularLocation>
</comment>
<dbReference type="GO" id="GO:0006508">
    <property type="term" value="P:proteolysis"/>
    <property type="evidence" value="ECO:0007669"/>
    <property type="project" value="UniProtKB-KW"/>
</dbReference>
<feature type="domain" description="Peptidase M50" evidence="16">
    <location>
        <begin position="141"/>
        <end position="187"/>
    </location>
</feature>
<evidence type="ECO:0000256" key="11">
    <source>
        <dbReference type="ARBA" id="ARBA00023049"/>
    </source>
</evidence>
<evidence type="ECO:0000256" key="3">
    <source>
        <dbReference type="ARBA" id="ARBA00022475"/>
    </source>
</evidence>
<feature type="transmembrane region" description="Helical" evidence="14">
    <location>
        <begin position="109"/>
        <end position="128"/>
    </location>
</feature>
<dbReference type="Gene3D" id="3.10.580.10">
    <property type="entry name" value="CBS-domain"/>
    <property type="match status" value="1"/>
</dbReference>
<evidence type="ECO:0000259" key="16">
    <source>
        <dbReference type="Pfam" id="PF02163"/>
    </source>
</evidence>
<keyword evidence="8 14" id="KW-0378">Hydrolase</keyword>
<evidence type="ECO:0000256" key="5">
    <source>
        <dbReference type="ARBA" id="ARBA00022692"/>
    </source>
</evidence>
<evidence type="ECO:0000256" key="1">
    <source>
        <dbReference type="ARBA" id="ARBA00004651"/>
    </source>
</evidence>
<reference evidence="18" key="1">
    <citation type="journal article" date="2019" name="Int. J. Syst. Evol. Microbiol.">
        <title>The Global Catalogue of Microorganisms (GCM) 10K type strain sequencing project: providing services to taxonomists for standard genome sequencing and annotation.</title>
        <authorList>
            <consortium name="The Broad Institute Genomics Platform"/>
            <consortium name="The Broad Institute Genome Sequencing Center for Infectious Disease"/>
            <person name="Wu L."/>
            <person name="Ma J."/>
        </authorList>
    </citation>
    <scope>NUCLEOTIDE SEQUENCE [LARGE SCALE GENOMIC DNA]</scope>
    <source>
        <strain evidence="18">CCM 7043</strain>
    </source>
</reference>
<dbReference type="RefSeq" id="WP_344722699.1">
    <property type="nucleotide sequence ID" value="NZ_BAAAUS010000013.1"/>
</dbReference>
<feature type="transmembrane region" description="Helical" evidence="14">
    <location>
        <begin position="188"/>
        <end position="209"/>
    </location>
</feature>
<dbReference type="Proteomes" id="UP001597114">
    <property type="component" value="Unassembled WGS sequence"/>
</dbReference>
<dbReference type="InterPro" id="IPR008915">
    <property type="entry name" value="Peptidase_M50"/>
</dbReference>
<keyword evidence="5 14" id="KW-0812">Transmembrane</keyword>
<keyword evidence="18" id="KW-1185">Reference proteome</keyword>
<feature type="transmembrane region" description="Helical" evidence="14">
    <location>
        <begin position="21"/>
        <end position="41"/>
    </location>
</feature>
<dbReference type="PIRSF" id="PIRSF006404">
    <property type="entry name" value="UCP006404_Pept_M50_CBS"/>
    <property type="match status" value="1"/>
</dbReference>
<dbReference type="InterPro" id="IPR046342">
    <property type="entry name" value="CBS_dom_sf"/>
</dbReference>
<evidence type="ECO:0000259" key="15">
    <source>
        <dbReference type="Pfam" id="PF00571"/>
    </source>
</evidence>
<proteinExistence type="inferred from homology"/>
<keyword evidence="11 14" id="KW-0482">Metalloprotease</keyword>
<organism evidence="17 18">
    <name type="scientific">Pseudonocardia yunnanensis</name>
    <dbReference type="NCBI Taxonomy" id="58107"/>
    <lineage>
        <taxon>Bacteria</taxon>
        <taxon>Bacillati</taxon>
        <taxon>Actinomycetota</taxon>
        <taxon>Actinomycetes</taxon>
        <taxon>Pseudonocardiales</taxon>
        <taxon>Pseudonocardiaceae</taxon>
        <taxon>Pseudonocardia</taxon>
    </lineage>
</organism>
<gene>
    <name evidence="17" type="ORF">ACFSJD_07780</name>
</gene>
<dbReference type="SUPFAM" id="SSF54631">
    <property type="entry name" value="CBS-domain pair"/>
    <property type="match status" value="1"/>
</dbReference>
<keyword evidence="9 14" id="KW-0862">Zinc</keyword>
<keyword evidence="6 14" id="KW-0479">Metal-binding</keyword>
<feature type="transmembrane region" description="Helical" evidence="14">
    <location>
        <begin position="134"/>
        <end position="160"/>
    </location>
</feature>
<evidence type="ECO:0000256" key="9">
    <source>
        <dbReference type="ARBA" id="ARBA00022833"/>
    </source>
</evidence>
<name>A0ABW4ET64_9PSEU</name>